<dbReference type="Proteomes" id="UP000759131">
    <property type="component" value="Unassembled WGS sequence"/>
</dbReference>
<evidence type="ECO:0000256" key="1">
    <source>
        <dbReference type="ARBA" id="ARBA00004123"/>
    </source>
</evidence>
<evidence type="ECO:0000259" key="6">
    <source>
        <dbReference type="Pfam" id="PF07569"/>
    </source>
</evidence>
<evidence type="ECO:0000256" key="5">
    <source>
        <dbReference type="ARBA" id="ARBA00023242"/>
    </source>
</evidence>
<feature type="non-terminal residue" evidence="7">
    <location>
        <position position="1"/>
    </location>
</feature>
<dbReference type="PANTHER" id="PTHR13831:SF0">
    <property type="entry name" value="PROTEIN HIRA"/>
    <property type="match status" value="1"/>
</dbReference>
<name>A0A7R9L7Y1_9ACAR</name>
<evidence type="ECO:0000256" key="4">
    <source>
        <dbReference type="ARBA" id="ARBA00022853"/>
    </source>
</evidence>
<dbReference type="GO" id="GO:0000785">
    <property type="term" value="C:chromatin"/>
    <property type="evidence" value="ECO:0007669"/>
    <property type="project" value="TreeGrafter"/>
</dbReference>
<dbReference type="GO" id="GO:0006351">
    <property type="term" value="P:DNA-templated transcription"/>
    <property type="evidence" value="ECO:0007669"/>
    <property type="project" value="InterPro"/>
</dbReference>
<feature type="domain" description="Protein HIRA-like C-terminal" evidence="6">
    <location>
        <begin position="3"/>
        <end position="138"/>
    </location>
</feature>
<dbReference type="InterPro" id="IPR031120">
    <property type="entry name" value="HIR1-like"/>
</dbReference>
<dbReference type="GO" id="GO:0005634">
    <property type="term" value="C:nucleus"/>
    <property type="evidence" value="ECO:0007669"/>
    <property type="project" value="UniProtKB-SubCell"/>
</dbReference>
<dbReference type="InterPro" id="IPR011494">
    <property type="entry name" value="HIRA-like_C"/>
</dbReference>
<accession>A0A7R9L7Y1</accession>
<keyword evidence="5" id="KW-0539">Nucleus</keyword>
<sequence>NDVSILSTGITDTGSPLICLSSGKSYVFDEGFGTWTLVSNTNDALNHCTDQKPHAFDPSSLPLSTIQSQTKTNRSMHTLFVTNANLQQSGVLSYIDQQLAASFVIGSAKEYRFWLIALAQHLSKESMESRLREVCQYLIGPVFKSSKSQWDPKILGNNKHDMLKEVLSIFATNLRLQRLYTEFKEQLEQMSTL</sequence>
<keyword evidence="8" id="KW-1185">Reference proteome</keyword>
<dbReference type="Pfam" id="PF07569">
    <property type="entry name" value="Hira"/>
    <property type="match status" value="1"/>
</dbReference>
<dbReference type="EMBL" id="CAJPIZ010017414">
    <property type="protein sequence ID" value="CAG2116093.1"/>
    <property type="molecule type" value="Genomic_DNA"/>
</dbReference>
<evidence type="ECO:0000256" key="3">
    <source>
        <dbReference type="ARBA" id="ARBA00022737"/>
    </source>
</evidence>
<keyword evidence="3" id="KW-0677">Repeat</keyword>
<keyword evidence="2" id="KW-0853">WD repeat</keyword>
<reference evidence="7" key="1">
    <citation type="submission" date="2020-11" db="EMBL/GenBank/DDBJ databases">
        <authorList>
            <person name="Tran Van P."/>
        </authorList>
    </citation>
    <scope>NUCLEOTIDE SEQUENCE</scope>
</reference>
<dbReference type="OrthoDB" id="1741719at2759"/>
<dbReference type="GO" id="GO:0006355">
    <property type="term" value="P:regulation of DNA-templated transcription"/>
    <property type="evidence" value="ECO:0007669"/>
    <property type="project" value="InterPro"/>
</dbReference>
<gene>
    <name evidence="7" type="ORF">OSB1V03_LOCUS16054</name>
</gene>
<evidence type="ECO:0000256" key="2">
    <source>
        <dbReference type="ARBA" id="ARBA00022574"/>
    </source>
</evidence>
<keyword evidence="4" id="KW-0156">Chromatin regulator</keyword>
<dbReference type="GO" id="GO:0031491">
    <property type="term" value="F:nucleosome binding"/>
    <property type="evidence" value="ECO:0007669"/>
    <property type="project" value="TreeGrafter"/>
</dbReference>
<dbReference type="PANTHER" id="PTHR13831">
    <property type="entry name" value="MEMBER OF THE HIR1 FAMILY OF WD-REPEAT PROTEINS"/>
    <property type="match status" value="1"/>
</dbReference>
<dbReference type="AlphaFoldDB" id="A0A7R9L7Y1"/>
<comment type="subcellular location">
    <subcellularLocation>
        <location evidence="1">Nucleus</location>
    </subcellularLocation>
</comment>
<protein>
    <recommendedName>
        <fullName evidence="6">Protein HIRA-like C-terminal domain-containing protein</fullName>
    </recommendedName>
</protein>
<organism evidence="7">
    <name type="scientific">Medioppia subpectinata</name>
    <dbReference type="NCBI Taxonomy" id="1979941"/>
    <lineage>
        <taxon>Eukaryota</taxon>
        <taxon>Metazoa</taxon>
        <taxon>Ecdysozoa</taxon>
        <taxon>Arthropoda</taxon>
        <taxon>Chelicerata</taxon>
        <taxon>Arachnida</taxon>
        <taxon>Acari</taxon>
        <taxon>Acariformes</taxon>
        <taxon>Sarcoptiformes</taxon>
        <taxon>Oribatida</taxon>
        <taxon>Brachypylina</taxon>
        <taxon>Oppioidea</taxon>
        <taxon>Oppiidae</taxon>
        <taxon>Medioppia</taxon>
    </lineage>
</organism>
<evidence type="ECO:0000313" key="7">
    <source>
        <dbReference type="EMBL" id="CAD7635663.1"/>
    </source>
</evidence>
<evidence type="ECO:0000313" key="8">
    <source>
        <dbReference type="Proteomes" id="UP000759131"/>
    </source>
</evidence>
<dbReference type="EMBL" id="OC871989">
    <property type="protein sequence ID" value="CAD7635663.1"/>
    <property type="molecule type" value="Genomic_DNA"/>
</dbReference>
<proteinExistence type="predicted"/>
<dbReference type="GO" id="GO:0006338">
    <property type="term" value="P:chromatin remodeling"/>
    <property type="evidence" value="ECO:0007669"/>
    <property type="project" value="InterPro"/>
</dbReference>
<dbReference type="GO" id="GO:0000417">
    <property type="term" value="C:HIR complex"/>
    <property type="evidence" value="ECO:0007669"/>
    <property type="project" value="TreeGrafter"/>
</dbReference>